<proteinExistence type="predicted"/>
<keyword evidence="7" id="KW-0175">Coiled coil</keyword>
<dbReference type="KEGG" id="dsl:Dacsa_1355"/>
<feature type="coiled-coil region" evidence="7">
    <location>
        <begin position="35"/>
        <end position="62"/>
    </location>
</feature>
<name>K9YT27_DACS8</name>
<comment type="subcellular location">
    <subcellularLocation>
        <location evidence="1">Membrane</location>
        <topology evidence="1">Multi-pass membrane protein</topology>
    </subcellularLocation>
</comment>
<dbReference type="GO" id="GO:0030488">
    <property type="term" value="P:tRNA methylation"/>
    <property type="evidence" value="ECO:0007669"/>
    <property type="project" value="TreeGrafter"/>
</dbReference>
<dbReference type="GO" id="GO:0002098">
    <property type="term" value="P:tRNA wobble uridine modification"/>
    <property type="evidence" value="ECO:0007669"/>
    <property type="project" value="TreeGrafter"/>
</dbReference>
<dbReference type="Proteomes" id="UP000010482">
    <property type="component" value="Chromosome"/>
</dbReference>
<dbReference type="OrthoDB" id="494524at2"/>
<organism evidence="9 10">
    <name type="scientific">Dactylococcopsis salina (strain PCC 8305)</name>
    <name type="common">Myxobactron salinum</name>
    <dbReference type="NCBI Taxonomy" id="13035"/>
    <lineage>
        <taxon>Bacteria</taxon>
        <taxon>Bacillati</taxon>
        <taxon>Cyanobacteriota</taxon>
        <taxon>Cyanophyceae</taxon>
        <taxon>Nodosilineales</taxon>
        <taxon>Cymatolegaceae</taxon>
        <taxon>Dactylococcopsis</taxon>
    </lineage>
</organism>
<dbReference type="RefSeq" id="WP_015229054.1">
    <property type="nucleotide sequence ID" value="NC_019780.1"/>
</dbReference>
<evidence type="ECO:0000259" key="8">
    <source>
        <dbReference type="Pfam" id="PF01926"/>
    </source>
</evidence>
<keyword evidence="5" id="KW-0342">GTP-binding</keyword>
<dbReference type="NCBIfam" id="TIGR00231">
    <property type="entry name" value="small_GTP"/>
    <property type="match status" value="1"/>
</dbReference>
<gene>
    <name evidence="9" type="ORF">Dacsa_1355</name>
</gene>
<dbReference type="PANTHER" id="PTHR42714:SF6">
    <property type="entry name" value="TRANSLATION INITIATION FACTOR IF-2"/>
    <property type="match status" value="1"/>
</dbReference>
<dbReference type="HOGENOM" id="CLU_035027_0_0_3"/>
<evidence type="ECO:0000256" key="4">
    <source>
        <dbReference type="ARBA" id="ARBA00022989"/>
    </source>
</evidence>
<dbReference type="STRING" id="13035.Dacsa_1355"/>
<keyword evidence="10" id="KW-1185">Reference proteome</keyword>
<dbReference type="Gene3D" id="3.40.50.300">
    <property type="entry name" value="P-loop containing nucleotide triphosphate hydrolases"/>
    <property type="match status" value="1"/>
</dbReference>
<dbReference type="PATRIC" id="fig|13035.3.peg.1525"/>
<evidence type="ECO:0000313" key="9">
    <source>
        <dbReference type="EMBL" id="AFZ50049.1"/>
    </source>
</evidence>
<evidence type="ECO:0000256" key="1">
    <source>
        <dbReference type="ARBA" id="ARBA00004141"/>
    </source>
</evidence>
<evidence type="ECO:0000313" key="10">
    <source>
        <dbReference type="Proteomes" id="UP000010482"/>
    </source>
</evidence>
<evidence type="ECO:0000256" key="5">
    <source>
        <dbReference type="ARBA" id="ARBA00023134"/>
    </source>
</evidence>
<keyword evidence="2" id="KW-0812">Transmembrane</keyword>
<dbReference type="InterPro" id="IPR006073">
    <property type="entry name" value="GTP-bd"/>
</dbReference>
<dbReference type="AlphaFoldDB" id="K9YT27"/>
<dbReference type="GO" id="GO:0016020">
    <property type="term" value="C:membrane"/>
    <property type="evidence" value="ECO:0007669"/>
    <property type="project" value="UniProtKB-SubCell"/>
</dbReference>
<dbReference type="eggNOG" id="COG1100">
    <property type="taxonomic scope" value="Bacteria"/>
</dbReference>
<dbReference type="SUPFAM" id="SSF52540">
    <property type="entry name" value="P-loop containing nucleoside triphosphate hydrolases"/>
    <property type="match status" value="1"/>
</dbReference>
<evidence type="ECO:0000256" key="6">
    <source>
        <dbReference type="ARBA" id="ARBA00023136"/>
    </source>
</evidence>
<dbReference type="PANTHER" id="PTHR42714">
    <property type="entry name" value="TRNA MODIFICATION GTPASE GTPBP3"/>
    <property type="match status" value="1"/>
</dbReference>
<keyword evidence="6" id="KW-0472">Membrane</keyword>
<dbReference type="InterPro" id="IPR021147">
    <property type="entry name" value="DUF697"/>
</dbReference>
<dbReference type="GO" id="GO:0005525">
    <property type="term" value="F:GTP binding"/>
    <property type="evidence" value="ECO:0007669"/>
    <property type="project" value="UniProtKB-KW"/>
</dbReference>
<keyword evidence="4" id="KW-1133">Transmembrane helix</keyword>
<dbReference type="CDD" id="cd00880">
    <property type="entry name" value="Era_like"/>
    <property type="match status" value="1"/>
</dbReference>
<dbReference type="EMBL" id="CP003944">
    <property type="protein sequence ID" value="AFZ50049.1"/>
    <property type="molecule type" value="Genomic_DNA"/>
</dbReference>
<feature type="domain" description="G" evidence="8">
    <location>
        <begin position="80"/>
        <end position="209"/>
    </location>
</feature>
<dbReference type="GO" id="GO:0005737">
    <property type="term" value="C:cytoplasm"/>
    <property type="evidence" value="ECO:0007669"/>
    <property type="project" value="TreeGrafter"/>
</dbReference>
<protein>
    <submittedName>
        <fullName evidence="9">Small GTP-binding protein domain protein</fullName>
    </submittedName>
</protein>
<dbReference type="InterPro" id="IPR027417">
    <property type="entry name" value="P-loop_NTPase"/>
</dbReference>
<dbReference type="Pfam" id="PF05128">
    <property type="entry name" value="DUF697"/>
    <property type="match status" value="1"/>
</dbReference>
<sequence>MTKSDSESIHRNHQETRELDEVIFSFEEITAEINYKQAQDSLRSLVQQIDLTEEEQSGLESEINYLTAMLDKLEQSVVQIAAFGMVGRGKSSVLNALLGENVFQTGPLHGVTRTIGSANWELTEESLGNSEQDVLRVSLPSHQQASVQLVDTPGIDEVDGETRELMAHQIAKQADLILFIIAGDITKVEYNALSRLREVGKPMLLVFNKIDQYPETDRAAIYETICSDRVKELLTSEEVVMVAASPLVKRGVRHRDGTIKVKTEVGNPQVQELKGKILEILYREGKSLVALNTMLYADEVNEQILSRKLEIRAEAAEDLIWKAVMTKAVAVALNPVTVLDLFTGAVVDVAMILALSRLYGIPMTQTAAIGLLQKIAISMGGISASEVLTTLGLSGLKGLLGLSTSVTGGASFVPYVSVAITQAGVAGVSSYAIGHVTNSYLANGASWGLDGPKAVVKNILDSLDEESILNRIKGELQEKLFPVE</sequence>
<dbReference type="InterPro" id="IPR005225">
    <property type="entry name" value="Small_GTP-bd"/>
</dbReference>
<accession>K9YT27</accession>
<dbReference type="Pfam" id="PF01926">
    <property type="entry name" value="MMR_HSR1"/>
    <property type="match status" value="1"/>
</dbReference>
<evidence type="ECO:0000256" key="7">
    <source>
        <dbReference type="SAM" id="Coils"/>
    </source>
</evidence>
<reference evidence="9" key="1">
    <citation type="submission" date="2012-04" db="EMBL/GenBank/DDBJ databases">
        <title>Finished genome of Dactylococcopsis salina PCC 8305.</title>
        <authorList>
            <consortium name="US DOE Joint Genome Institute"/>
            <person name="Gugger M."/>
            <person name="Coursin T."/>
            <person name="Rippka R."/>
            <person name="Tandeau De Marsac N."/>
            <person name="Huntemann M."/>
            <person name="Wei C.-L."/>
            <person name="Han J."/>
            <person name="Detter J.C."/>
            <person name="Han C."/>
            <person name="Tapia R."/>
            <person name="Daligault H."/>
            <person name="Chen A."/>
            <person name="Krypides N."/>
            <person name="Mavromatis K."/>
            <person name="Markowitz V."/>
            <person name="Szeto E."/>
            <person name="Ivanova N."/>
            <person name="Ovchinnikova G."/>
            <person name="Pagani I."/>
            <person name="Pati A."/>
            <person name="Goodwin L."/>
            <person name="Peters L."/>
            <person name="Pitluck S."/>
            <person name="Woyke T."/>
            <person name="Kerfeld C."/>
        </authorList>
    </citation>
    <scope>NUCLEOTIDE SEQUENCE [LARGE SCALE GENOMIC DNA]</scope>
    <source>
        <strain evidence="9">PCC 8305</strain>
    </source>
</reference>
<evidence type="ECO:0000256" key="3">
    <source>
        <dbReference type="ARBA" id="ARBA00022741"/>
    </source>
</evidence>
<keyword evidence="3" id="KW-0547">Nucleotide-binding</keyword>
<evidence type="ECO:0000256" key="2">
    <source>
        <dbReference type="ARBA" id="ARBA00022692"/>
    </source>
</evidence>